<protein>
    <submittedName>
        <fullName evidence="1">Uncharacterized protein</fullName>
    </submittedName>
</protein>
<accession>A0A8J9VPI2</accession>
<organism evidence="1 2">
    <name type="scientific">Brenthis ino</name>
    <name type="common">lesser marbled fritillary</name>
    <dbReference type="NCBI Taxonomy" id="405034"/>
    <lineage>
        <taxon>Eukaryota</taxon>
        <taxon>Metazoa</taxon>
        <taxon>Ecdysozoa</taxon>
        <taxon>Arthropoda</taxon>
        <taxon>Hexapoda</taxon>
        <taxon>Insecta</taxon>
        <taxon>Pterygota</taxon>
        <taxon>Neoptera</taxon>
        <taxon>Endopterygota</taxon>
        <taxon>Lepidoptera</taxon>
        <taxon>Glossata</taxon>
        <taxon>Ditrysia</taxon>
        <taxon>Papilionoidea</taxon>
        <taxon>Nymphalidae</taxon>
        <taxon>Heliconiinae</taxon>
        <taxon>Argynnini</taxon>
        <taxon>Brenthis</taxon>
    </lineage>
</organism>
<gene>
    <name evidence="1" type="ORF">BINO364_LOCUS12023</name>
</gene>
<keyword evidence="2" id="KW-1185">Reference proteome</keyword>
<proteinExistence type="predicted"/>
<evidence type="ECO:0000313" key="1">
    <source>
        <dbReference type="EMBL" id="CAH0726578.1"/>
    </source>
</evidence>
<reference evidence="1" key="1">
    <citation type="submission" date="2021-12" db="EMBL/GenBank/DDBJ databases">
        <authorList>
            <person name="Martin H S."/>
        </authorList>
    </citation>
    <scope>NUCLEOTIDE SEQUENCE</scope>
</reference>
<dbReference type="Proteomes" id="UP000838878">
    <property type="component" value="Chromosome 6"/>
</dbReference>
<dbReference type="EMBL" id="OV170226">
    <property type="protein sequence ID" value="CAH0726578.1"/>
    <property type="molecule type" value="Genomic_DNA"/>
</dbReference>
<feature type="non-terminal residue" evidence="1">
    <location>
        <position position="73"/>
    </location>
</feature>
<name>A0A8J9VPI2_9NEOP</name>
<sequence>MPCRSRVMRPIKSRRKSPSCAVCQATCFASDKLLRNNKIKQKTFKAGKKRDTKQQAKQQLTMSACPVWPCRGV</sequence>
<evidence type="ECO:0000313" key="2">
    <source>
        <dbReference type="Proteomes" id="UP000838878"/>
    </source>
</evidence>
<dbReference type="AlphaFoldDB" id="A0A8J9VPI2"/>